<sequence>MTSAVEHIRGVTHHIRRGDVQHRFRYGVDYVLLDAEAKNAAPSLFSRNRFNLLSVNDRSHGGKIANGDGAKWVRRVLAENEIEAADTKILLLTQPSFLGYVFNPVSFWLVMREDALIVVIAEVSTPFGDRHSYLCFNEGLTPITTNDRIKRQKKLHVSPYQLVEGEYEFGFDIRPDQISIRIIHTRGNEGLVATLSGGRGPLTNTGILSAIVRRPLGAARTVALIYWQALRLKLKGATYRTRPAPPETEVSK</sequence>
<organism evidence="1 2">
    <name type="scientific">Halocynthiibacter halioticoli</name>
    <dbReference type="NCBI Taxonomy" id="2986804"/>
    <lineage>
        <taxon>Bacteria</taxon>
        <taxon>Pseudomonadati</taxon>
        <taxon>Pseudomonadota</taxon>
        <taxon>Alphaproteobacteria</taxon>
        <taxon>Rhodobacterales</taxon>
        <taxon>Paracoccaceae</taxon>
        <taxon>Halocynthiibacter</taxon>
    </lineage>
</organism>
<evidence type="ECO:0000313" key="2">
    <source>
        <dbReference type="Proteomes" id="UP001208041"/>
    </source>
</evidence>
<dbReference type="InterPro" id="IPR010775">
    <property type="entry name" value="DUF1365"/>
</dbReference>
<protein>
    <submittedName>
        <fullName evidence="1">DUF1365 domain-containing protein</fullName>
    </submittedName>
</protein>
<dbReference type="RefSeq" id="WP_263951929.1">
    <property type="nucleotide sequence ID" value="NZ_JAOYFC010000001.1"/>
</dbReference>
<keyword evidence="2" id="KW-1185">Reference proteome</keyword>
<name>A0AAE3IXV1_9RHOB</name>
<dbReference type="Proteomes" id="UP001208041">
    <property type="component" value="Unassembled WGS sequence"/>
</dbReference>
<proteinExistence type="predicted"/>
<dbReference type="Pfam" id="PF07103">
    <property type="entry name" value="DUF1365"/>
    <property type="match status" value="1"/>
</dbReference>
<dbReference type="PANTHER" id="PTHR33973:SF4">
    <property type="entry name" value="OS07G0153300 PROTEIN"/>
    <property type="match status" value="1"/>
</dbReference>
<comment type="caution">
    <text evidence="1">The sequence shown here is derived from an EMBL/GenBank/DDBJ whole genome shotgun (WGS) entry which is preliminary data.</text>
</comment>
<dbReference type="PANTHER" id="PTHR33973">
    <property type="entry name" value="OS07G0153300 PROTEIN"/>
    <property type="match status" value="1"/>
</dbReference>
<evidence type="ECO:0000313" key="1">
    <source>
        <dbReference type="EMBL" id="MCV6823100.1"/>
    </source>
</evidence>
<reference evidence="1" key="1">
    <citation type="submission" date="2022-10" db="EMBL/GenBank/DDBJ databases">
        <authorList>
            <person name="Yue Y."/>
        </authorList>
    </citation>
    <scope>NUCLEOTIDE SEQUENCE</scope>
    <source>
        <strain evidence="1">Z654</strain>
    </source>
</reference>
<gene>
    <name evidence="1" type="ORF">OH136_00910</name>
</gene>
<dbReference type="EMBL" id="JAOYFC010000001">
    <property type="protein sequence ID" value="MCV6823100.1"/>
    <property type="molecule type" value="Genomic_DNA"/>
</dbReference>
<dbReference type="AlphaFoldDB" id="A0AAE3IXV1"/>
<accession>A0AAE3IXV1</accession>